<accession>A0A0N8GMB3</accession>
<evidence type="ECO:0000256" key="2">
    <source>
        <dbReference type="ARBA" id="ARBA00023015"/>
    </source>
</evidence>
<protein>
    <recommendedName>
        <fullName evidence="5">Transcriptional regulator LacI/GalR-like sensor domain-containing protein</fullName>
    </recommendedName>
</protein>
<sequence>MDAVRELNYLPDVAAQGLSQQKTWLLGVALPDLTKAFYAQVFRGIQRAAAEAGYDLIVAEVSPVAGDLNAASERMLRRKVDGAIVPAQGLAEETISRLRDAGVKVVVLGAGGKTEGVCQVVWDEEEGVRQMIAHLLSHGHRKVAFAGGAEKDEETRRIRQAFLNSLRELGQTALAGMLSEEDLAAHLEALFQGAEKPTAVFCANGALAMKVIWRLEALGCRVPGDVAVAGFGSCGETAPALTTFDPDPTAVGKAAATCLVEWLKEGADDTARSIHVGGRLVIGETT</sequence>
<dbReference type="SUPFAM" id="SSF53822">
    <property type="entry name" value="Periplasmic binding protein-like I"/>
    <property type="match status" value="1"/>
</dbReference>
<dbReference type="GO" id="GO:0000976">
    <property type="term" value="F:transcription cis-regulatory region binding"/>
    <property type="evidence" value="ECO:0007669"/>
    <property type="project" value="TreeGrafter"/>
</dbReference>
<dbReference type="Pfam" id="PF13377">
    <property type="entry name" value="Peripla_BP_3"/>
    <property type="match status" value="1"/>
</dbReference>
<dbReference type="AlphaFoldDB" id="A0A0N8GMB3"/>
<dbReference type="PANTHER" id="PTHR30146:SF148">
    <property type="entry name" value="HTH-TYPE TRANSCRIPTIONAL REPRESSOR PURR-RELATED"/>
    <property type="match status" value="1"/>
</dbReference>
<dbReference type="STRING" id="1134406.ADN00_13305"/>
<dbReference type="Proteomes" id="UP000050417">
    <property type="component" value="Unassembled WGS sequence"/>
</dbReference>
<keyword evidence="2" id="KW-0805">Transcription regulation</keyword>
<keyword evidence="7" id="KW-1185">Reference proteome</keyword>
<organism evidence="6 7">
    <name type="scientific">Ornatilinea apprima</name>
    <dbReference type="NCBI Taxonomy" id="1134406"/>
    <lineage>
        <taxon>Bacteria</taxon>
        <taxon>Bacillati</taxon>
        <taxon>Chloroflexota</taxon>
        <taxon>Anaerolineae</taxon>
        <taxon>Anaerolineales</taxon>
        <taxon>Anaerolineaceae</taxon>
        <taxon>Ornatilinea</taxon>
    </lineage>
</organism>
<evidence type="ECO:0000313" key="6">
    <source>
        <dbReference type="EMBL" id="KPL74818.1"/>
    </source>
</evidence>
<evidence type="ECO:0000313" key="7">
    <source>
        <dbReference type="Proteomes" id="UP000050417"/>
    </source>
</evidence>
<keyword evidence="1" id="KW-0678">Repressor</keyword>
<gene>
    <name evidence="6" type="ORF">ADN00_13305</name>
</gene>
<feature type="domain" description="Transcriptional regulator LacI/GalR-like sensor" evidence="5">
    <location>
        <begin position="133"/>
        <end position="286"/>
    </location>
</feature>
<keyword evidence="3" id="KW-0238">DNA-binding</keyword>
<evidence type="ECO:0000256" key="4">
    <source>
        <dbReference type="ARBA" id="ARBA00023163"/>
    </source>
</evidence>
<comment type="caution">
    <text evidence="6">The sequence shown here is derived from an EMBL/GenBank/DDBJ whole genome shotgun (WGS) entry which is preliminary data.</text>
</comment>
<dbReference type="EMBL" id="LGCL01000031">
    <property type="protein sequence ID" value="KPL74818.1"/>
    <property type="molecule type" value="Genomic_DNA"/>
</dbReference>
<evidence type="ECO:0000259" key="5">
    <source>
        <dbReference type="Pfam" id="PF13377"/>
    </source>
</evidence>
<reference evidence="6 7" key="1">
    <citation type="submission" date="2015-07" db="EMBL/GenBank/DDBJ databases">
        <title>Genome sequence of Ornatilinea apprima DSM 23815.</title>
        <authorList>
            <person name="Hemp J."/>
            <person name="Ward L.M."/>
            <person name="Pace L.A."/>
            <person name="Fischer W.W."/>
        </authorList>
    </citation>
    <scope>NUCLEOTIDE SEQUENCE [LARGE SCALE GENOMIC DNA]</scope>
    <source>
        <strain evidence="6 7">P3M-1</strain>
    </source>
</reference>
<name>A0A0N8GMB3_9CHLR</name>
<dbReference type="PANTHER" id="PTHR30146">
    <property type="entry name" value="LACI-RELATED TRANSCRIPTIONAL REPRESSOR"/>
    <property type="match status" value="1"/>
</dbReference>
<dbReference type="InterPro" id="IPR046335">
    <property type="entry name" value="LacI/GalR-like_sensor"/>
</dbReference>
<dbReference type="InterPro" id="IPR028082">
    <property type="entry name" value="Peripla_BP_I"/>
</dbReference>
<evidence type="ECO:0000256" key="1">
    <source>
        <dbReference type="ARBA" id="ARBA00022491"/>
    </source>
</evidence>
<dbReference type="CDD" id="cd06267">
    <property type="entry name" value="PBP1_LacI_sugar_binding-like"/>
    <property type="match status" value="1"/>
</dbReference>
<dbReference type="GO" id="GO:0003700">
    <property type="term" value="F:DNA-binding transcription factor activity"/>
    <property type="evidence" value="ECO:0007669"/>
    <property type="project" value="TreeGrafter"/>
</dbReference>
<proteinExistence type="predicted"/>
<dbReference type="Gene3D" id="3.40.50.2300">
    <property type="match status" value="2"/>
</dbReference>
<keyword evidence="4" id="KW-0804">Transcription</keyword>
<evidence type="ECO:0000256" key="3">
    <source>
        <dbReference type="ARBA" id="ARBA00023125"/>
    </source>
</evidence>